<dbReference type="AlphaFoldDB" id="A0A7W4FFB1"/>
<evidence type="ECO:0000313" key="4">
    <source>
        <dbReference type="Proteomes" id="UP000550787"/>
    </source>
</evidence>
<proteinExistence type="predicted"/>
<gene>
    <name evidence="3" type="ORF">HLH33_09850</name>
</gene>
<evidence type="ECO:0000313" key="3">
    <source>
        <dbReference type="EMBL" id="MBB2156607.1"/>
    </source>
</evidence>
<evidence type="ECO:0000256" key="2">
    <source>
        <dbReference type="SAM" id="Phobius"/>
    </source>
</evidence>
<evidence type="ECO:0000256" key="1">
    <source>
        <dbReference type="SAM" id="MobiDB-lite"/>
    </source>
</evidence>
<dbReference type="RefSeq" id="WP_183115838.1">
    <property type="nucleotide sequence ID" value="NZ_JABEQG010000016.1"/>
</dbReference>
<reference evidence="3 4" key="1">
    <citation type="submission" date="2020-04" db="EMBL/GenBank/DDBJ databases">
        <title>Description of novel Gluconacetobacter.</title>
        <authorList>
            <person name="Sombolestani A."/>
        </authorList>
    </citation>
    <scope>NUCLEOTIDE SEQUENCE [LARGE SCALE GENOMIC DNA]</scope>
    <source>
        <strain evidence="3 4">LMG 7603</strain>
    </source>
</reference>
<dbReference type="EMBL" id="JABEQG010000016">
    <property type="protein sequence ID" value="MBB2156607.1"/>
    <property type="molecule type" value="Genomic_DNA"/>
</dbReference>
<sequence length="160" mass="17296">MLIIVPDNTETLDITHAWGRYHVDILRREEFELPLEETGCPPIQASRREPTPRQAPIDPPAEQDSTPGPAASRPRGRSRFLLPVTAMMLGANLVVIAYNGAANKAASPDARLQPAHHHVEGLDRSPDSPSGLPRLVIPARPQVGPTPEAPHGHNAAFGLE</sequence>
<keyword evidence="2" id="KW-0472">Membrane</keyword>
<feature type="region of interest" description="Disordered" evidence="1">
    <location>
        <begin position="109"/>
        <end position="160"/>
    </location>
</feature>
<accession>A0A7W4FFB1</accession>
<protein>
    <submittedName>
        <fullName evidence="3">Uncharacterized protein</fullName>
    </submittedName>
</protein>
<feature type="transmembrane region" description="Helical" evidence="2">
    <location>
        <begin position="80"/>
        <end position="101"/>
    </location>
</feature>
<keyword evidence="2" id="KW-1133">Transmembrane helix</keyword>
<organism evidence="3 4">
    <name type="scientific">Gluconacetobacter diazotrophicus</name>
    <name type="common">Acetobacter diazotrophicus</name>
    <dbReference type="NCBI Taxonomy" id="33996"/>
    <lineage>
        <taxon>Bacteria</taxon>
        <taxon>Pseudomonadati</taxon>
        <taxon>Pseudomonadota</taxon>
        <taxon>Alphaproteobacteria</taxon>
        <taxon>Acetobacterales</taxon>
        <taxon>Acetobacteraceae</taxon>
        <taxon>Gluconacetobacter</taxon>
    </lineage>
</organism>
<dbReference type="Proteomes" id="UP000550787">
    <property type="component" value="Unassembled WGS sequence"/>
</dbReference>
<keyword evidence="2" id="KW-0812">Transmembrane</keyword>
<feature type="region of interest" description="Disordered" evidence="1">
    <location>
        <begin position="37"/>
        <end position="77"/>
    </location>
</feature>
<comment type="caution">
    <text evidence="3">The sequence shown here is derived from an EMBL/GenBank/DDBJ whole genome shotgun (WGS) entry which is preliminary data.</text>
</comment>
<name>A0A7W4FFB1_GLUDI</name>
<feature type="compositionally biased region" description="Basic and acidic residues" evidence="1">
    <location>
        <begin position="117"/>
        <end position="126"/>
    </location>
</feature>